<dbReference type="AlphaFoldDB" id="A0A917PN61"/>
<keyword evidence="2" id="KW-1185">Reference proteome</keyword>
<dbReference type="Proteomes" id="UP000658382">
    <property type="component" value="Unassembled WGS sequence"/>
</dbReference>
<proteinExistence type="predicted"/>
<comment type="caution">
    <text evidence="1">The sequence shown here is derived from an EMBL/GenBank/DDBJ whole genome shotgun (WGS) entry which is preliminary data.</text>
</comment>
<evidence type="ECO:0000313" key="2">
    <source>
        <dbReference type="Proteomes" id="UP000658382"/>
    </source>
</evidence>
<organism evidence="1 2">
    <name type="scientific">Lentibacillus kapialis</name>
    <dbReference type="NCBI Taxonomy" id="340214"/>
    <lineage>
        <taxon>Bacteria</taxon>
        <taxon>Bacillati</taxon>
        <taxon>Bacillota</taxon>
        <taxon>Bacilli</taxon>
        <taxon>Bacillales</taxon>
        <taxon>Bacillaceae</taxon>
        <taxon>Lentibacillus</taxon>
    </lineage>
</organism>
<protein>
    <recommendedName>
        <fullName evidence="3">Replication-relaxation</fullName>
    </recommendedName>
</protein>
<evidence type="ECO:0008006" key="3">
    <source>
        <dbReference type="Google" id="ProtNLM"/>
    </source>
</evidence>
<reference evidence="1" key="1">
    <citation type="journal article" date="2014" name="Int. J. Syst. Evol. Microbiol.">
        <title>Complete genome sequence of Corynebacterium casei LMG S-19264T (=DSM 44701T), isolated from a smear-ripened cheese.</title>
        <authorList>
            <consortium name="US DOE Joint Genome Institute (JGI-PGF)"/>
            <person name="Walter F."/>
            <person name="Albersmeier A."/>
            <person name="Kalinowski J."/>
            <person name="Ruckert C."/>
        </authorList>
    </citation>
    <scope>NUCLEOTIDE SEQUENCE</scope>
    <source>
        <strain evidence="1">JCM 12580</strain>
    </source>
</reference>
<name>A0A917PN61_9BACI</name>
<dbReference type="InterPro" id="IPR025855">
    <property type="entry name" value="Replic_Relax"/>
</dbReference>
<dbReference type="RefSeq" id="WP_188631526.1">
    <property type="nucleotide sequence ID" value="NZ_BMNQ01000004.1"/>
</dbReference>
<gene>
    <name evidence="1" type="ORF">GCM10007063_05370</name>
</gene>
<dbReference type="EMBL" id="BMNQ01000004">
    <property type="protein sequence ID" value="GGJ85852.1"/>
    <property type="molecule type" value="Genomic_DNA"/>
</dbReference>
<sequence>MLAQQERKRAREEQILLRLDDLVYATREQLQVINKLAGDRNAQRILSRMEKDKLIGSIRYDKKVYYLTNGGRRNIGSSEPEPKKSWIAHTVMRNDLYIRLGMPDDWRKEVPVKFNDDKLIPDAMFKSKGEFHFVEIDNRQAMVRNYKKIEKYKTLSQVIFQNYNHTPTLIWYSSSDVRKQKLRSVCEKFGVKYRIY</sequence>
<accession>A0A917PN61</accession>
<reference evidence="1" key="2">
    <citation type="submission" date="2020-09" db="EMBL/GenBank/DDBJ databases">
        <authorList>
            <person name="Sun Q."/>
            <person name="Ohkuma M."/>
        </authorList>
    </citation>
    <scope>NUCLEOTIDE SEQUENCE</scope>
    <source>
        <strain evidence="1">JCM 12580</strain>
    </source>
</reference>
<dbReference type="Pfam" id="PF13814">
    <property type="entry name" value="Replic_Relax"/>
    <property type="match status" value="1"/>
</dbReference>
<evidence type="ECO:0000313" key="1">
    <source>
        <dbReference type="EMBL" id="GGJ85852.1"/>
    </source>
</evidence>